<name>A0ABD2PSN8_9PLAT</name>
<dbReference type="EMBL" id="JBJKFK010003274">
    <property type="protein sequence ID" value="KAL3310068.1"/>
    <property type="molecule type" value="Genomic_DNA"/>
</dbReference>
<dbReference type="AlphaFoldDB" id="A0ABD2PSN8"/>
<evidence type="ECO:0000313" key="2">
    <source>
        <dbReference type="EMBL" id="KAL3310068.1"/>
    </source>
</evidence>
<proteinExistence type="predicted"/>
<sequence>MEKRRLNALGFRNKIGQSCFKRVDASEEPVGVVASSDPPPVVAKRCNTLKRLQNPQPLDLPVPKKPKRHSVFAALNT</sequence>
<protein>
    <submittedName>
        <fullName evidence="2">Uncharacterized protein</fullName>
    </submittedName>
</protein>
<evidence type="ECO:0000256" key="1">
    <source>
        <dbReference type="SAM" id="MobiDB-lite"/>
    </source>
</evidence>
<dbReference type="Proteomes" id="UP001626550">
    <property type="component" value="Unassembled WGS sequence"/>
</dbReference>
<organism evidence="2 3">
    <name type="scientific">Cichlidogyrus casuarinus</name>
    <dbReference type="NCBI Taxonomy" id="1844966"/>
    <lineage>
        <taxon>Eukaryota</taxon>
        <taxon>Metazoa</taxon>
        <taxon>Spiralia</taxon>
        <taxon>Lophotrochozoa</taxon>
        <taxon>Platyhelminthes</taxon>
        <taxon>Monogenea</taxon>
        <taxon>Monopisthocotylea</taxon>
        <taxon>Dactylogyridea</taxon>
        <taxon>Ancyrocephalidae</taxon>
        <taxon>Cichlidogyrus</taxon>
    </lineage>
</organism>
<comment type="caution">
    <text evidence="2">The sequence shown here is derived from an EMBL/GenBank/DDBJ whole genome shotgun (WGS) entry which is preliminary data.</text>
</comment>
<gene>
    <name evidence="2" type="ORF">Ciccas_011374</name>
</gene>
<reference evidence="2 3" key="1">
    <citation type="submission" date="2024-11" db="EMBL/GenBank/DDBJ databases">
        <title>Adaptive evolution of stress response genes in parasites aligns with host niche diversity.</title>
        <authorList>
            <person name="Hahn C."/>
            <person name="Resl P."/>
        </authorList>
    </citation>
    <scope>NUCLEOTIDE SEQUENCE [LARGE SCALE GENOMIC DNA]</scope>
    <source>
        <strain evidence="2">EGGRZ-B1_66</strain>
        <tissue evidence="2">Body</tissue>
    </source>
</reference>
<keyword evidence="3" id="KW-1185">Reference proteome</keyword>
<feature type="region of interest" description="Disordered" evidence="1">
    <location>
        <begin position="54"/>
        <end position="77"/>
    </location>
</feature>
<accession>A0ABD2PSN8</accession>
<evidence type="ECO:0000313" key="3">
    <source>
        <dbReference type="Proteomes" id="UP001626550"/>
    </source>
</evidence>